<dbReference type="SUPFAM" id="SSF52058">
    <property type="entry name" value="L domain-like"/>
    <property type="match status" value="1"/>
</dbReference>
<accession>A0A1M6T8Q7</accession>
<keyword evidence="4" id="KW-1185">Reference proteome</keyword>
<evidence type="ECO:0008006" key="5">
    <source>
        <dbReference type="Google" id="ProtNLM"/>
    </source>
</evidence>
<dbReference type="Proteomes" id="UP000184498">
    <property type="component" value="Unassembled WGS sequence"/>
</dbReference>
<dbReference type="EMBL" id="FRAM01000003">
    <property type="protein sequence ID" value="SHK53118.1"/>
    <property type="molecule type" value="Genomic_DNA"/>
</dbReference>
<keyword evidence="2" id="KW-0677">Repeat</keyword>
<dbReference type="PANTHER" id="PTHR46652:SF3">
    <property type="entry name" value="LEUCINE-RICH REPEAT-CONTAINING PROTEIN 9"/>
    <property type="match status" value="1"/>
</dbReference>
<proteinExistence type="predicted"/>
<reference evidence="4" key="1">
    <citation type="submission" date="2016-11" db="EMBL/GenBank/DDBJ databases">
        <authorList>
            <person name="Varghese N."/>
            <person name="Submissions S."/>
        </authorList>
    </citation>
    <scope>NUCLEOTIDE SEQUENCE [LARGE SCALE GENOMIC DNA]</scope>
    <source>
        <strain evidence="4">DSM 18016</strain>
    </source>
</reference>
<name>A0A1M6T8Q7_9FLAO</name>
<dbReference type="InterPro" id="IPR032675">
    <property type="entry name" value="LRR_dom_sf"/>
</dbReference>
<dbReference type="InterPro" id="IPR001611">
    <property type="entry name" value="Leu-rich_rpt"/>
</dbReference>
<dbReference type="PANTHER" id="PTHR46652">
    <property type="entry name" value="LEUCINE-RICH REPEAT AND IQ DOMAIN-CONTAINING PROTEIN 1-RELATED"/>
    <property type="match status" value="1"/>
</dbReference>
<keyword evidence="1" id="KW-0433">Leucine-rich repeat</keyword>
<dbReference type="InterPro" id="IPR050836">
    <property type="entry name" value="SDS22/Internalin_LRR"/>
</dbReference>
<evidence type="ECO:0000256" key="2">
    <source>
        <dbReference type="ARBA" id="ARBA00022737"/>
    </source>
</evidence>
<dbReference type="AlphaFoldDB" id="A0A1M6T8Q7"/>
<organism evidence="3 4">
    <name type="scientific">Epilithonimonas mollis</name>
    <dbReference type="NCBI Taxonomy" id="216903"/>
    <lineage>
        <taxon>Bacteria</taxon>
        <taxon>Pseudomonadati</taxon>
        <taxon>Bacteroidota</taxon>
        <taxon>Flavobacteriia</taxon>
        <taxon>Flavobacteriales</taxon>
        <taxon>Weeksellaceae</taxon>
        <taxon>Chryseobacterium group</taxon>
        <taxon>Epilithonimonas</taxon>
    </lineage>
</organism>
<dbReference type="PROSITE" id="PS51450">
    <property type="entry name" value="LRR"/>
    <property type="match status" value="2"/>
</dbReference>
<gene>
    <name evidence="3" type="ORF">SAMN05444371_2704</name>
</gene>
<protein>
    <recommendedName>
        <fullName evidence="5">Leucine-rich repeat domain-containing protein</fullName>
    </recommendedName>
</protein>
<dbReference type="RefSeq" id="WP_072998942.1">
    <property type="nucleotide sequence ID" value="NZ_FRAM01000003.1"/>
</dbReference>
<dbReference type="STRING" id="216903.SAMN05444371_2704"/>
<evidence type="ECO:0000313" key="4">
    <source>
        <dbReference type="Proteomes" id="UP000184498"/>
    </source>
</evidence>
<dbReference type="Pfam" id="PF00560">
    <property type="entry name" value="LRR_1"/>
    <property type="match status" value="1"/>
</dbReference>
<dbReference type="OrthoDB" id="1256938at2"/>
<dbReference type="Gene3D" id="3.80.10.10">
    <property type="entry name" value="Ribonuclease Inhibitor"/>
    <property type="match status" value="1"/>
</dbReference>
<evidence type="ECO:0000256" key="1">
    <source>
        <dbReference type="ARBA" id="ARBA00022614"/>
    </source>
</evidence>
<sequence length="235" mass="27579">MKNLLFLLSITALTVAYSQVLKFENQYFEKAILRKYPKLDFNKNGKIDKKEAESLRELGLMSQNLTNVNDIRFFKNLEYLSLTNNKIEKIKIENFPNLTKFYCARNNLKTFQISNIPKLQELACGRNQITEVMIKNCPNIESLDLMDNQISNLDLRKFLKLKYLVADNNRLKELDLSNNPELIQITINNNDITRLDLRRNINLNMKILYIDDKVQIIGNKNKMNSYRRPPTVIAK</sequence>
<evidence type="ECO:0000313" key="3">
    <source>
        <dbReference type="EMBL" id="SHK53118.1"/>
    </source>
</evidence>